<feature type="domain" description="Enoyl reductase (ER)" evidence="1">
    <location>
        <begin position="11"/>
        <end position="321"/>
    </location>
</feature>
<organism evidence="2 3">
    <name type="scientific">Aeromicrobium phragmitis</name>
    <dbReference type="NCBI Taxonomy" id="2478914"/>
    <lineage>
        <taxon>Bacteria</taxon>
        <taxon>Bacillati</taxon>
        <taxon>Actinomycetota</taxon>
        <taxon>Actinomycetes</taxon>
        <taxon>Propionibacteriales</taxon>
        <taxon>Nocardioidaceae</taxon>
        <taxon>Aeromicrobium</taxon>
    </lineage>
</organism>
<dbReference type="GO" id="GO:0016491">
    <property type="term" value="F:oxidoreductase activity"/>
    <property type="evidence" value="ECO:0007669"/>
    <property type="project" value="InterPro"/>
</dbReference>
<dbReference type="InterPro" id="IPR051397">
    <property type="entry name" value="Zn-ADH-like_protein"/>
</dbReference>
<dbReference type="Gene3D" id="3.90.180.10">
    <property type="entry name" value="Medium-chain alcohol dehydrogenases, catalytic domain"/>
    <property type="match status" value="1"/>
</dbReference>
<dbReference type="SUPFAM" id="SSF50129">
    <property type="entry name" value="GroES-like"/>
    <property type="match status" value="1"/>
</dbReference>
<dbReference type="InterPro" id="IPR011032">
    <property type="entry name" value="GroES-like_sf"/>
</dbReference>
<dbReference type="InterPro" id="IPR036291">
    <property type="entry name" value="NAD(P)-bd_dom_sf"/>
</dbReference>
<dbReference type="PANTHER" id="PTHR43677">
    <property type="entry name" value="SHORT-CHAIN DEHYDROGENASE/REDUCTASE"/>
    <property type="match status" value="1"/>
</dbReference>
<protein>
    <submittedName>
        <fullName evidence="2">NADPH:quinone oxidoreductase family protein</fullName>
    </submittedName>
</protein>
<reference evidence="2 3" key="1">
    <citation type="submission" date="2018-10" db="EMBL/GenBank/DDBJ databases">
        <title>Aeromicrobium sp. 9W16Y-2 whole genome shotgun sequence.</title>
        <authorList>
            <person name="Li F."/>
        </authorList>
    </citation>
    <scope>NUCLEOTIDE SEQUENCE [LARGE SCALE GENOMIC DNA]</scope>
    <source>
        <strain evidence="2 3">9W16Y-2</strain>
    </source>
</reference>
<dbReference type="AlphaFoldDB" id="A0A3L8PL75"/>
<dbReference type="InterPro" id="IPR020843">
    <property type="entry name" value="ER"/>
</dbReference>
<dbReference type="SMART" id="SM00829">
    <property type="entry name" value="PKS_ER"/>
    <property type="match status" value="1"/>
</dbReference>
<accession>A0A3L8PL75</accession>
<evidence type="ECO:0000313" key="3">
    <source>
        <dbReference type="Proteomes" id="UP000282515"/>
    </source>
</evidence>
<name>A0A3L8PL75_9ACTN</name>
<dbReference type="EMBL" id="RDBF01000008">
    <property type="protein sequence ID" value="RLV55463.1"/>
    <property type="molecule type" value="Genomic_DNA"/>
</dbReference>
<dbReference type="PROSITE" id="PS01162">
    <property type="entry name" value="QOR_ZETA_CRYSTAL"/>
    <property type="match status" value="1"/>
</dbReference>
<dbReference type="OrthoDB" id="4190732at2"/>
<proteinExistence type="predicted"/>
<comment type="caution">
    <text evidence="2">The sequence shown here is derived from an EMBL/GenBank/DDBJ whole genome shotgun (WGS) entry which is preliminary data.</text>
</comment>
<keyword evidence="3" id="KW-1185">Reference proteome</keyword>
<dbReference type="GO" id="GO:0008270">
    <property type="term" value="F:zinc ion binding"/>
    <property type="evidence" value="ECO:0007669"/>
    <property type="project" value="InterPro"/>
</dbReference>
<dbReference type="RefSeq" id="WP_121794803.1">
    <property type="nucleotide sequence ID" value="NZ_RDBF01000008.1"/>
</dbReference>
<evidence type="ECO:0000313" key="2">
    <source>
        <dbReference type="EMBL" id="RLV55463.1"/>
    </source>
</evidence>
<dbReference type="InterPro" id="IPR013149">
    <property type="entry name" value="ADH-like_C"/>
</dbReference>
<dbReference type="SUPFAM" id="SSF51735">
    <property type="entry name" value="NAD(P)-binding Rossmann-fold domains"/>
    <property type="match status" value="1"/>
</dbReference>
<dbReference type="InterPro" id="IPR013154">
    <property type="entry name" value="ADH-like_N"/>
</dbReference>
<dbReference type="Pfam" id="PF08240">
    <property type="entry name" value="ADH_N"/>
    <property type="match status" value="1"/>
</dbReference>
<dbReference type="Gene3D" id="3.40.50.720">
    <property type="entry name" value="NAD(P)-binding Rossmann-like Domain"/>
    <property type="match status" value="1"/>
</dbReference>
<dbReference type="CDD" id="cd08241">
    <property type="entry name" value="QOR1"/>
    <property type="match status" value="1"/>
</dbReference>
<dbReference type="Pfam" id="PF00107">
    <property type="entry name" value="ADH_zinc_N"/>
    <property type="match status" value="1"/>
</dbReference>
<sequence length="323" mass="33492">MRAIQITSLDGPEAIELVDIPAPARGEDQVLIEVKAAGVAFPELLQSRGKYQIQPPLPFVPGAEAAGVVIEAPENSGFARGDRVAALPMLGGFAEQVVADALLTFPLPDSVSFAEGASFMFNYGTAYFGLITRGAMQRGERVLVHGASGGVGTAAIQVAKAFGAGHVIAVTSTKEKGEIALEAGADEYVLSEGFKDAVKASGGVDIVVDPVGNPPGGDRFTDSLRCLVDDGRILVIGFTAGEIPTIAANRLLLNNVSAVGVGWGAYAMKRPGLIKSQWEAMEEHLASGALAPVVGQTFALEHAAEALLTLDRAQATGKLVLEF</sequence>
<gene>
    <name evidence="2" type="ORF">D9V41_11235</name>
</gene>
<dbReference type="Proteomes" id="UP000282515">
    <property type="component" value="Unassembled WGS sequence"/>
</dbReference>
<evidence type="ECO:0000259" key="1">
    <source>
        <dbReference type="SMART" id="SM00829"/>
    </source>
</evidence>
<dbReference type="InterPro" id="IPR002364">
    <property type="entry name" value="Quin_OxRdtase/zeta-crystal_CS"/>
</dbReference>
<dbReference type="PANTHER" id="PTHR43677:SF4">
    <property type="entry name" value="QUINONE OXIDOREDUCTASE-LIKE PROTEIN 2"/>
    <property type="match status" value="1"/>
</dbReference>